<evidence type="ECO:0000256" key="1">
    <source>
        <dbReference type="SAM" id="SignalP"/>
    </source>
</evidence>
<organism evidence="2 3">
    <name type="scientific">Brenthis ino</name>
    <name type="common">lesser marbled fritillary</name>
    <dbReference type="NCBI Taxonomy" id="405034"/>
    <lineage>
        <taxon>Eukaryota</taxon>
        <taxon>Metazoa</taxon>
        <taxon>Ecdysozoa</taxon>
        <taxon>Arthropoda</taxon>
        <taxon>Hexapoda</taxon>
        <taxon>Insecta</taxon>
        <taxon>Pterygota</taxon>
        <taxon>Neoptera</taxon>
        <taxon>Endopterygota</taxon>
        <taxon>Lepidoptera</taxon>
        <taxon>Glossata</taxon>
        <taxon>Ditrysia</taxon>
        <taxon>Papilionoidea</taxon>
        <taxon>Nymphalidae</taxon>
        <taxon>Heliconiinae</taxon>
        <taxon>Argynnini</taxon>
        <taxon>Brenthis</taxon>
    </lineage>
</organism>
<keyword evidence="3" id="KW-1185">Reference proteome</keyword>
<sequence>MRVKTIFTLLGVAFFQTPCICVDQSGFEGNTQPMIVKERRDTPEVVLQLKYDGGELNKIYLTQFRKESNPIPTTVPTRASLCADLCHSGLGGSVCGSTCQDMLPVGLESALSNVNRTDEQYGYPRVNVCPVLCANGLGQPLCNCQNEISTEDVDWSAVCGIFCNVEKYVLQGCPVCDDANKQQIQLAHLRVLNTIEGWQSWCNLQCRQGQGGAACNCDRPPFL</sequence>
<gene>
    <name evidence="2" type="ORF">BINO364_LOCUS3674</name>
</gene>
<evidence type="ECO:0000313" key="3">
    <source>
        <dbReference type="Proteomes" id="UP000838878"/>
    </source>
</evidence>
<dbReference type="OrthoDB" id="8173223at2759"/>
<accession>A0A8J9UAU9</accession>
<feature type="signal peptide" evidence="1">
    <location>
        <begin position="1"/>
        <end position="21"/>
    </location>
</feature>
<feature type="non-terminal residue" evidence="2">
    <location>
        <position position="223"/>
    </location>
</feature>
<reference evidence="2" key="1">
    <citation type="submission" date="2021-12" db="EMBL/GenBank/DDBJ databases">
        <authorList>
            <person name="Martin H S."/>
        </authorList>
    </citation>
    <scope>NUCLEOTIDE SEQUENCE</scope>
</reference>
<dbReference type="EMBL" id="OV170231">
    <property type="protein sequence ID" value="CAH0717021.1"/>
    <property type="molecule type" value="Genomic_DNA"/>
</dbReference>
<name>A0A8J9UAU9_9NEOP</name>
<dbReference type="AlphaFoldDB" id="A0A8J9UAU9"/>
<feature type="chain" id="PRO_5035481381" evidence="1">
    <location>
        <begin position="22"/>
        <end position="223"/>
    </location>
</feature>
<keyword evidence="1" id="KW-0732">Signal</keyword>
<dbReference type="Proteomes" id="UP000838878">
    <property type="component" value="Chromosome 11"/>
</dbReference>
<proteinExistence type="predicted"/>
<evidence type="ECO:0000313" key="2">
    <source>
        <dbReference type="EMBL" id="CAH0717021.1"/>
    </source>
</evidence>
<protein>
    <submittedName>
        <fullName evidence="2">Uncharacterized protein</fullName>
    </submittedName>
</protein>